<gene>
    <name evidence="3" type="ORF">AVEN_107812_1</name>
    <name evidence="2" type="ORF">AVEN_5873_1</name>
</gene>
<comment type="caution">
    <text evidence="3">The sequence shown here is derived from an EMBL/GenBank/DDBJ whole genome shotgun (WGS) entry which is preliminary data.</text>
</comment>
<organism evidence="3 4">
    <name type="scientific">Araneus ventricosus</name>
    <name type="common">Orbweaver spider</name>
    <name type="synonym">Epeira ventricosa</name>
    <dbReference type="NCBI Taxonomy" id="182803"/>
    <lineage>
        <taxon>Eukaryota</taxon>
        <taxon>Metazoa</taxon>
        <taxon>Ecdysozoa</taxon>
        <taxon>Arthropoda</taxon>
        <taxon>Chelicerata</taxon>
        <taxon>Arachnida</taxon>
        <taxon>Araneae</taxon>
        <taxon>Araneomorphae</taxon>
        <taxon>Entelegynae</taxon>
        <taxon>Araneoidea</taxon>
        <taxon>Araneidae</taxon>
        <taxon>Araneus</taxon>
    </lineage>
</organism>
<feature type="compositionally biased region" description="Basic and acidic residues" evidence="1">
    <location>
        <begin position="43"/>
        <end position="53"/>
    </location>
</feature>
<sequence>MADLGCTMPFNSYSVESGCEPVTFQLLNRPLHSKRCVPQSSDGSRHRDQKTADSRLYSADSRPYSADSRPDSADSTPDSADSRPDSAASRPDSTDSRPDSAEHRHAPGSGALYLLLLAPMLWELEAGARSSVILVI</sequence>
<dbReference type="Proteomes" id="UP000499080">
    <property type="component" value="Unassembled WGS sequence"/>
</dbReference>
<feature type="region of interest" description="Disordered" evidence="1">
    <location>
        <begin position="30"/>
        <end position="106"/>
    </location>
</feature>
<evidence type="ECO:0000313" key="4">
    <source>
        <dbReference type="Proteomes" id="UP000499080"/>
    </source>
</evidence>
<accession>A0A4Y2ANN3</accession>
<proteinExistence type="predicted"/>
<keyword evidence="4" id="KW-1185">Reference proteome</keyword>
<protein>
    <submittedName>
        <fullName evidence="3">Uncharacterized protein</fullName>
    </submittedName>
</protein>
<dbReference type="AlphaFoldDB" id="A0A4Y2ANN3"/>
<feature type="compositionally biased region" description="Low complexity" evidence="1">
    <location>
        <begin position="73"/>
        <end position="91"/>
    </location>
</feature>
<reference evidence="3 4" key="1">
    <citation type="journal article" date="2019" name="Sci. Rep.">
        <title>Orb-weaving spider Araneus ventricosus genome elucidates the spidroin gene catalogue.</title>
        <authorList>
            <person name="Kono N."/>
            <person name="Nakamura H."/>
            <person name="Ohtoshi R."/>
            <person name="Moran D.A.P."/>
            <person name="Shinohara A."/>
            <person name="Yoshida Y."/>
            <person name="Fujiwara M."/>
            <person name="Mori M."/>
            <person name="Tomita M."/>
            <person name="Arakawa K."/>
        </authorList>
    </citation>
    <scope>NUCLEOTIDE SEQUENCE [LARGE SCALE GENOMIC DNA]</scope>
</reference>
<name>A0A4Y2ANN3_ARAVE</name>
<evidence type="ECO:0000313" key="3">
    <source>
        <dbReference type="EMBL" id="GBL81340.1"/>
    </source>
</evidence>
<dbReference type="EMBL" id="BGPR01081055">
    <property type="protein sequence ID" value="GBL81340.1"/>
    <property type="molecule type" value="Genomic_DNA"/>
</dbReference>
<evidence type="ECO:0000256" key="1">
    <source>
        <dbReference type="SAM" id="MobiDB-lite"/>
    </source>
</evidence>
<evidence type="ECO:0000313" key="2">
    <source>
        <dbReference type="EMBL" id="GBL81276.1"/>
    </source>
</evidence>
<dbReference type="EMBL" id="BGPR01081041">
    <property type="protein sequence ID" value="GBL81276.1"/>
    <property type="molecule type" value="Genomic_DNA"/>
</dbReference>
<feature type="compositionally biased region" description="Basic and acidic residues" evidence="1">
    <location>
        <begin position="92"/>
        <end position="105"/>
    </location>
</feature>